<dbReference type="PANTHER" id="PTHR47957">
    <property type="entry name" value="ATP-DEPENDENT HELICASE HRQ1"/>
    <property type="match status" value="1"/>
</dbReference>
<dbReference type="InterPro" id="IPR014001">
    <property type="entry name" value="Helicase_ATP-bd"/>
</dbReference>
<evidence type="ECO:0000313" key="6">
    <source>
        <dbReference type="EMBL" id="SCM58678.1"/>
    </source>
</evidence>
<dbReference type="KEGG" id="pmuc:ING2E5A_1915"/>
<dbReference type="GO" id="GO:0043138">
    <property type="term" value="F:3'-5' DNA helicase activity"/>
    <property type="evidence" value="ECO:0007669"/>
    <property type="project" value="TreeGrafter"/>
</dbReference>
<feature type="domain" description="Helicase C-terminal" evidence="5">
    <location>
        <begin position="937"/>
        <end position="1111"/>
    </location>
</feature>
<dbReference type="InterPro" id="IPR018973">
    <property type="entry name" value="MZB"/>
</dbReference>
<dbReference type="SUPFAM" id="SSF52540">
    <property type="entry name" value="P-loop containing nucleoside triphosphate hydrolases"/>
    <property type="match status" value="2"/>
</dbReference>
<dbReference type="Gene3D" id="3.40.50.300">
    <property type="entry name" value="P-loop containing nucleotide triphosphate hydrolases"/>
    <property type="match status" value="2"/>
</dbReference>
<dbReference type="GO" id="GO:0036297">
    <property type="term" value="P:interstrand cross-link repair"/>
    <property type="evidence" value="ECO:0007669"/>
    <property type="project" value="TreeGrafter"/>
</dbReference>
<evidence type="ECO:0000256" key="3">
    <source>
        <dbReference type="SAM" id="Coils"/>
    </source>
</evidence>
<organism evidence="6 7">
    <name type="scientific">Petrimonas mucosa</name>
    <dbReference type="NCBI Taxonomy" id="1642646"/>
    <lineage>
        <taxon>Bacteria</taxon>
        <taxon>Pseudomonadati</taxon>
        <taxon>Bacteroidota</taxon>
        <taxon>Bacteroidia</taxon>
        <taxon>Bacteroidales</taxon>
        <taxon>Dysgonomonadaceae</taxon>
        <taxon>Petrimonas</taxon>
    </lineage>
</organism>
<gene>
    <name evidence="6" type="ORF">ING2E5A_1915</name>
</gene>
<sequence length="2028" mass="229602">MRLALLSLWAPGSHPMRSAIDELFDREPLLAEPVFQSTFGWEPSSDETWRSAINRDVWNKLEKIRENKAIEAGKTFRPFVPFKHQAESWKTLAENKSIVVTSGTGSGKTECFMYPVLSDLYEQGHTNAIEAIFLYPLNALMEDQKKRLSEYCEATNLHFAVYNGDTPEYRADGRDEILPNEIVTRDDIRDPKHQGTRPEILLTNPSMLEYILVRQKDQDMIKESAGKLRWIVIDEAHSYSGSAAVELAYQIKRILEAFDRTPEQVRFACTSATIGGEEGAQSLADFISTVTGQPVEQIKVIGGNRLVRPLDKDELSSELKKNNLPSVDKVLSLRDKINKVPGMTLQQMWEWLCPDTPYNKEKLLPALQLLDKLCEMSQGNNPVLSLRAHYFMRAISGLYACANADCQGVNPAVPMYGHLTTYKASVCPECGVPLLEIVQCKRCGGFVLMGCSDSQNHKIFPCEDGANRDDYFSIDLSPEQEEEDELVSAGRPDTFFLMPYEKEKFFNPVSKAHVGTMDIIHSANGTVLEVRSDNEGQWVEVRKDDGHSYCPSCGRLAQGKRLNLKHFRIPINFINQTVSPVFLRECAPEGRSWGKYIAFTDSRQGTAISAKTFNINVERNQSYENILERLAQIQAVNPLDAIPEPVRKLLTAEQIASIMATAPSSPDGVSLYDFSEEIYNQAMFDHLSNTDGAKNKKAYKAALVRGIIGRRPAYETNAETMGFIYLDYPSLKTAKVPSILADYADKNNIRIEDKDWQDYLKLAIDYVMRLNNHIQPLVDDEKKYVRDSNLSSPIAAADDTREKLKHWPSVKINEGGNVSEQQSRLVVLLCAGIGIHTLDQLQANVRVVDAVIQEAWNTLIEKKIFTKVKADDTEGYNNTRFYPDDKYVDCYFLDLSGKEGNNVCKIKRLQEGWICPVTYQILDTTFCGYSPLIVGTICEKLFAKYKCDGTKISLPSRPKDNDEVIEWEKNDNNIKNLKANGLWTDRHKYSYHKTPIYIAAEHSAQQSKKLLRDYTKAFSQKNPLVNVLHCSTTMEMGVDIGDIDVVLMDTVPPTAANYLQRVGRAGRMGQSKAIAFSLCNNTPVGQHAFANPMWALQTTQHMIKVRPSQTIIQRHINSFFFRQFICDNGSGIQATMSVDEFMTSTCDTFVQFLDDMRANQAEERKFKKVFGESTPYTINITKDSIQTIQKEYNDIIGELNDAFVQFKNDTRRQMAISNQIRKSKSEGLLNYLSEHQFIPNANMPTGVVTFDFTDRDQAVKLHRLYDKAENLQNKIAAESDSVEKFNLQNELNKVQKEIAELRRATTASRDIHTALNEYAPEQTVVVNEKNYVSAGIKLLGAYNEETQTRAIYHCTHCGHTEYRRNLDENRICPICQNPYHSIIDRDHDTYTLAYEPIGFCTDQNVDSSREEKTEKHFYDIRPVLLKTDWSQHKAINMVEIISSGETGNILFYNVGNGHGFAFCKRCGRASIEYSATSTKESIPYSVKPGHKRLWGDDCEANDGDIARHVVFTGNHPTCYTVLRFKKDAASSEYEMDEQLVFSLGVVLKRALAKSEGIDEGEIDFGIKQEINAWVLFIYDTAKGGCGYSLKLMNPVLCQEIFDIARKDLEETNCNCHVDGGACARCLVDRNNYRYSHLLSKAKVMDWLNRQKDKALDVPSSIKAVSPSAKVVYQSLKDIFKQANNDSEVKKLTLCVSDESDDYAISDWSSVRSEMGKLINNALVNGKKISLVVEYHPELHTSLSGKLPFINLKDKFPDCNVQLVKDMGVLKTSIIVETSNKTRRYFTNKEAVLSFSNNWGKNCSHVFVDSSLPTFVSQDEPTYTVSPSQIVREGITHATTFQIKNYFSTAIAPYVLKKDDIDILSDILRGKRVDISFSDMYVNSALASLMLVYLIDEMRNLFGFSIDNITLQLDSPKRKCVNERFNDWTPISMNFSSKEEADKYTDQLFLDIFGIDPEHSFNDADHHRWLRINTEDGALVEIRPDHGISGGYRSDSKYMNLDTLSGSVSVVRNNEDVLYYVIIKKSSSC</sequence>
<protein>
    <recommendedName>
        <fullName evidence="8">DEAD/DEAH box helicase</fullName>
    </recommendedName>
</protein>
<dbReference type="EMBL" id="LT608328">
    <property type="protein sequence ID" value="SCM58678.1"/>
    <property type="molecule type" value="Genomic_DNA"/>
</dbReference>
<evidence type="ECO:0000256" key="1">
    <source>
        <dbReference type="ARBA" id="ARBA00022741"/>
    </source>
</evidence>
<dbReference type="GO" id="GO:0003676">
    <property type="term" value="F:nucleic acid binding"/>
    <property type="evidence" value="ECO:0007669"/>
    <property type="project" value="InterPro"/>
</dbReference>
<evidence type="ECO:0008006" key="8">
    <source>
        <dbReference type="Google" id="ProtNLM"/>
    </source>
</evidence>
<evidence type="ECO:0000259" key="4">
    <source>
        <dbReference type="PROSITE" id="PS51192"/>
    </source>
</evidence>
<reference evidence="6 7" key="1">
    <citation type="submission" date="2016-08" db="EMBL/GenBank/DDBJ databases">
        <authorList>
            <person name="Seilhamer J.J."/>
        </authorList>
    </citation>
    <scope>NUCLEOTIDE SEQUENCE [LARGE SCALE GENOMIC DNA]</scope>
    <source>
        <strain evidence="6">ING2-E5A</strain>
    </source>
</reference>
<dbReference type="Proteomes" id="UP000178485">
    <property type="component" value="Chromosome i"/>
</dbReference>
<keyword evidence="7" id="KW-1185">Reference proteome</keyword>
<accession>A0A1G4G871</accession>
<evidence type="ECO:0000256" key="2">
    <source>
        <dbReference type="ARBA" id="ARBA00022840"/>
    </source>
</evidence>
<proteinExistence type="predicted"/>
<dbReference type="GO" id="GO:0005524">
    <property type="term" value="F:ATP binding"/>
    <property type="evidence" value="ECO:0007669"/>
    <property type="project" value="UniProtKB-KW"/>
</dbReference>
<dbReference type="InterPro" id="IPR027417">
    <property type="entry name" value="P-loop_NTPase"/>
</dbReference>
<dbReference type="Pfam" id="PF00270">
    <property type="entry name" value="DEAD"/>
    <property type="match status" value="1"/>
</dbReference>
<evidence type="ECO:0000259" key="5">
    <source>
        <dbReference type="PROSITE" id="PS51194"/>
    </source>
</evidence>
<dbReference type="PROSITE" id="PS51192">
    <property type="entry name" value="HELICASE_ATP_BIND_1"/>
    <property type="match status" value="1"/>
</dbReference>
<dbReference type="GO" id="GO:0006289">
    <property type="term" value="P:nucleotide-excision repair"/>
    <property type="evidence" value="ECO:0007669"/>
    <property type="project" value="TreeGrafter"/>
</dbReference>
<keyword evidence="2" id="KW-0067">ATP-binding</keyword>
<name>A0A1G4G871_9BACT</name>
<dbReference type="PROSITE" id="PS51194">
    <property type="entry name" value="HELICASE_CTER"/>
    <property type="match status" value="1"/>
</dbReference>
<dbReference type="STRING" id="1642646.ING2E5A_1915"/>
<dbReference type="Pfam" id="PF00271">
    <property type="entry name" value="Helicase_C"/>
    <property type="match status" value="1"/>
</dbReference>
<dbReference type="Pfam" id="PF09369">
    <property type="entry name" value="MZB"/>
    <property type="match status" value="1"/>
</dbReference>
<feature type="domain" description="Helicase ATP-binding" evidence="4">
    <location>
        <begin position="89"/>
        <end position="292"/>
    </location>
</feature>
<keyword evidence="3" id="KW-0175">Coiled coil</keyword>
<evidence type="ECO:0000313" key="7">
    <source>
        <dbReference type="Proteomes" id="UP000178485"/>
    </source>
</evidence>
<dbReference type="PANTHER" id="PTHR47957:SF3">
    <property type="entry name" value="ATP-DEPENDENT HELICASE HRQ1"/>
    <property type="match status" value="1"/>
</dbReference>
<dbReference type="InterPro" id="IPR001650">
    <property type="entry name" value="Helicase_C-like"/>
</dbReference>
<keyword evidence="1" id="KW-0547">Nucleotide-binding</keyword>
<dbReference type="InterPro" id="IPR011545">
    <property type="entry name" value="DEAD/DEAH_box_helicase_dom"/>
</dbReference>
<dbReference type="SMART" id="SM00487">
    <property type="entry name" value="DEXDc"/>
    <property type="match status" value="1"/>
</dbReference>
<dbReference type="SMART" id="SM00490">
    <property type="entry name" value="HELICc"/>
    <property type="match status" value="1"/>
</dbReference>
<feature type="coiled-coil region" evidence="3">
    <location>
        <begin position="1261"/>
        <end position="1304"/>
    </location>
</feature>